<keyword evidence="2" id="KW-0378">Hydrolase</keyword>
<dbReference type="AlphaFoldDB" id="A0A7Y6TWV7"/>
<dbReference type="Pfam" id="PF01738">
    <property type="entry name" value="DLH"/>
    <property type="match status" value="1"/>
</dbReference>
<organism evidence="2 3">
    <name type="scientific">Piscinibacter koreensis</name>
    <dbReference type="NCBI Taxonomy" id="2742824"/>
    <lineage>
        <taxon>Bacteria</taxon>
        <taxon>Pseudomonadati</taxon>
        <taxon>Pseudomonadota</taxon>
        <taxon>Betaproteobacteria</taxon>
        <taxon>Burkholderiales</taxon>
        <taxon>Sphaerotilaceae</taxon>
        <taxon>Piscinibacter</taxon>
    </lineage>
</organism>
<evidence type="ECO:0000313" key="2">
    <source>
        <dbReference type="EMBL" id="NUZ06468.1"/>
    </source>
</evidence>
<comment type="caution">
    <text evidence="2">The sequence shown here is derived from an EMBL/GenBank/DDBJ whole genome shotgun (WGS) entry which is preliminary data.</text>
</comment>
<name>A0A7Y6TWV7_9BURK</name>
<gene>
    <name evidence="2" type="ORF">HQN59_11920</name>
</gene>
<protein>
    <submittedName>
        <fullName evidence="2">Dienelactone hydrolase family protein</fullName>
    </submittedName>
</protein>
<feature type="domain" description="Dienelactone hydrolase" evidence="1">
    <location>
        <begin position="18"/>
        <end position="223"/>
    </location>
</feature>
<dbReference type="InterPro" id="IPR002925">
    <property type="entry name" value="Dienelactn_hydro"/>
</dbReference>
<dbReference type="InterPro" id="IPR051049">
    <property type="entry name" value="Dienelactone_hydrolase-like"/>
</dbReference>
<accession>A0A7Y6TWV7</accession>
<dbReference type="EMBL" id="JABWMJ010000005">
    <property type="protein sequence ID" value="NUZ06468.1"/>
    <property type="molecule type" value="Genomic_DNA"/>
</dbReference>
<dbReference type="PANTHER" id="PTHR46623">
    <property type="entry name" value="CARBOXYMETHYLENEBUTENOLIDASE-RELATED"/>
    <property type="match status" value="1"/>
</dbReference>
<dbReference type="PANTHER" id="PTHR46623:SF6">
    <property type="entry name" value="ALPHA_BETA-HYDROLASES SUPERFAMILY PROTEIN"/>
    <property type="match status" value="1"/>
</dbReference>
<dbReference type="Proteomes" id="UP000529637">
    <property type="component" value="Unassembled WGS sequence"/>
</dbReference>
<evidence type="ECO:0000313" key="3">
    <source>
        <dbReference type="Proteomes" id="UP000529637"/>
    </source>
</evidence>
<proteinExistence type="predicted"/>
<evidence type="ECO:0000259" key="1">
    <source>
        <dbReference type="Pfam" id="PF01738"/>
    </source>
</evidence>
<keyword evidence="3" id="KW-1185">Reference proteome</keyword>
<dbReference type="InterPro" id="IPR029058">
    <property type="entry name" value="AB_hydrolase_fold"/>
</dbReference>
<reference evidence="2 3" key="1">
    <citation type="submission" date="2020-06" db="EMBL/GenBank/DDBJ databases">
        <title>Schlegella sp. ID0723 isolated from air conditioner.</title>
        <authorList>
            <person name="Kim D.Y."/>
            <person name="Kim D.-U."/>
        </authorList>
    </citation>
    <scope>NUCLEOTIDE SEQUENCE [LARGE SCALE GENOMIC DNA]</scope>
    <source>
        <strain evidence="2 3">ID0723</strain>
    </source>
</reference>
<sequence>MSPSNETVSLQASDGHRFSAYVARPASAPRGAIVVLQEIFGVNSHIRSVTDGFAADGWLAIAPALFDRTERDVQLGYTADDVARGRTLKGAVDDEQVLLDIAAAQAHVADAGPVATIGYCWGGTMSWLAAARLPGLAAAVAYYGSGIAGLLDEAPRCPVLAHFGDKDSSIPPSAIDALRKAHPQVEVHVYPADHGFNCDQRASFDAASARTARERTLAFLGAHASKR</sequence>
<dbReference type="RefSeq" id="WP_176069322.1">
    <property type="nucleotide sequence ID" value="NZ_JABWMJ010000005.1"/>
</dbReference>
<dbReference type="GO" id="GO:0016787">
    <property type="term" value="F:hydrolase activity"/>
    <property type="evidence" value="ECO:0007669"/>
    <property type="project" value="UniProtKB-KW"/>
</dbReference>
<dbReference type="Gene3D" id="3.40.50.1820">
    <property type="entry name" value="alpha/beta hydrolase"/>
    <property type="match status" value="1"/>
</dbReference>
<dbReference type="SUPFAM" id="SSF53474">
    <property type="entry name" value="alpha/beta-Hydrolases"/>
    <property type="match status" value="1"/>
</dbReference>